<reference evidence="2" key="1">
    <citation type="submission" date="2023-10" db="EMBL/GenBank/DDBJ databases">
        <authorList>
            <person name="Chen Y."/>
            <person name="Shah S."/>
            <person name="Dougan E. K."/>
            <person name="Thang M."/>
            <person name="Chan C."/>
        </authorList>
    </citation>
    <scope>NUCLEOTIDE SEQUENCE [LARGE SCALE GENOMIC DNA]</scope>
</reference>
<evidence type="ECO:0000313" key="3">
    <source>
        <dbReference type="Proteomes" id="UP001189429"/>
    </source>
</evidence>
<feature type="compositionally biased region" description="Acidic residues" evidence="1">
    <location>
        <begin position="18"/>
        <end position="32"/>
    </location>
</feature>
<evidence type="ECO:0000256" key="1">
    <source>
        <dbReference type="SAM" id="MobiDB-lite"/>
    </source>
</evidence>
<dbReference type="EMBL" id="CAUYUJ010005969">
    <property type="protein sequence ID" value="CAK0815645.1"/>
    <property type="molecule type" value="Genomic_DNA"/>
</dbReference>
<sequence>MKHEKKDHVETHEHDVTQEEGSDDDDDDEDQDLASRDCPGCSTPTTTSRRRHRSTRSTALRSAGKARKQVRGSRRGAITLGASSLAGDPRGDVSSAGAGAGKLRERGSHLAEIV</sequence>
<accession>A0ABN9RAX2</accession>
<proteinExistence type="predicted"/>
<name>A0ABN9RAX2_9DINO</name>
<evidence type="ECO:0000313" key="2">
    <source>
        <dbReference type="EMBL" id="CAK0815645.1"/>
    </source>
</evidence>
<feature type="compositionally biased region" description="Basic and acidic residues" evidence="1">
    <location>
        <begin position="1"/>
        <end position="17"/>
    </location>
</feature>
<protein>
    <submittedName>
        <fullName evidence="2">Uncharacterized protein</fullName>
    </submittedName>
</protein>
<gene>
    <name evidence="2" type="ORF">PCOR1329_LOCUS18874</name>
</gene>
<feature type="region of interest" description="Disordered" evidence="1">
    <location>
        <begin position="1"/>
        <end position="114"/>
    </location>
</feature>
<comment type="caution">
    <text evidence="2">The sequence shown here is derived from an EMBL/GenBank/DDBJ whole genome shotgun (WGS) entry which is preliminary data.</text>
</comment>
<feature type="compositionally biased region" description="Basic residues" evidence="1">
    <location>
        <begin position="64"/>
        <end position="74"/>
    </location>
</feature>
<organism evidence="2 3">
    <name type="scientific">Prorocentrum cordatum</name>
    <dbReference type="NCBI Taxonomy" id="2364126"/>
    <lineage>
        <taxon>Eukaryota</taxon>
        <taxon>Sar</taxon>
        <taxon>Alveolata</taxon>
        <taxon>Dinophyceae</taxon>
        <taxon>Prorocentrales</taxon>
        <taxon>Prorocentraceae</taxon>
        <taxon>Prorocentrum</taxon>
    </lineage>
</organism>
<feature type="compositionally biased region" description="Basic and acidic residues" evidence="1">
    <location>
        <begin position="102"/>
        <end position="114"/>
    </location>
</feature>
<dbReference type="Proteomes" id="UP001189429">
    <property type="component" value="Unassembled WGS sequence"/>
</dbReference>
<keyword evidence="3" id="KW-1185">Reference proteome</keyword>